<feature type="compositionally biased region" description="Low complexity" evidence="1">
    <location>
        <begin position="85"/>
        <end position="94"/>
    </location>
</feature>
<sequence>MPPSATSIRPIVTLSASTVTTGGSGMILSARKSFRSLNVEKQSLAGAACISCLKIVSPVPPISLRIFVVSGKGKGPGTGTGTVTGMGMEMETGVETGGSSGLRN</sequence>
<gene>
    <name evidence="2" type="ORF">SISSUDRAFT_1041555</name>
</gene>
<dbReference type="EMBL" id="KV428014">
    <property type="protein sequence ID" value="KZT42280.1"/>
    <property type="molecule type" value="Genomic_DNA"/>
</dbReference>
<accession>A0A166H2U7</accession>
<feature type="compositionally biased region" description="Gly residues" evidence="1">
    <location>
        <begin position="95"/>
        <end position="104"/>
    </location>
</feature>
<name>A0A166H2U7_9AGAM</name>
<dbReference type="Proteomes" id="UP000076798">
    <property type="component" value="Unassembled WGS sequence"/>
</dbReference>
<feature type="region of interest" description="Disordered" evidence="1">
    <location>
        <begin position="75"/>
        <end position="104"/>
    </location>
</feature>
<keyword evidence="3" id="KW-1185">Reference proteome</keyword>
<evidence type="ECO:0000313" key="2">
    <source>
        <dbReference type="EMBL" id="KZT42280.1"/>
    </source>
</evidence>
<evidence type="ECO:0000256" key="1">
    <source>
        <dbReference type="SAM" id="MobiDB-lite"/>
    </source>
</evidence>
<evidence type="ECO:0000313" key="3">
    <source>
        <dbReference type="Proteomes" id="UP000076798"/>
    </source>
</evidence>
<reference evidence="2 3" key="1">
    <citation type="journal article" date="2016" name="Mol. Biol. Evol.">
        <title>Comparative Genomics of Early-Diverging Mushroom-Forming Fungi Provides Insights into the Origins of Lignocellulose Decay Capabilities.</title>
        <authorList>
            <person name="Nagy L.G."/>
            <person name="Riley R."/>
            <person name="Tritt A."/>
            <person name="Adam C."/>
            <person name="Daum C."/>
            <person name="Floudas D."/>
            <person name="Sun H."/>
            <person name="Yadav J.S."/>
            <person name="Pangilinan J."/>
            <person name="Larsson K.H."/>
            <person name="Matsuura K."/>
            <person name="Barry K."/>
            <person name="Labutti K."/>
            <person name="Kuo R."/>
            <person name="Ohm R.A."/>
            <person name="Bhattacharya S.S."/>
            <person name="Shirouzu T."/>
            <person name="Yoshinaga Y."/>
            <person name="Martin F.M."/>
            <person name="Grigoriev I.V."/>
            <person name="Hibbett D.S."/>
        </authorList>
    </citation>
    <scope>NUCLEOTIDE SEQUENCE [LARGE SCALE GENOMIC DNA]</scope>
    <source>
        <strain evidence="2 3">HHB10207 ss-3</strain>
    </source>
</reference>
<proteinExistence type="predicted"/>
<feature type="compositionally biased region" description="Gly residues" evidence="1">
    <location>
        <begin position="75"/>
        <end position="84"/>
    </location>
</feature>
<organism evidence="2 3">
    <name type="scientific">Sistotremastrum suecicum HHB10207 ss-3</name>
    <dbReference type="NCBI Taxonomy" id="1314776"/>
    <lineage>
        <taxon>Eukaryota</taxon>
        <taxon>Fungi</taxon>
        <taxon>Dikarya</taxon>
        <taxon>Basidiomycota</taxon>
        <taxon>Agaricomycotina</taxon>
        <taxon>Agaricomycetes</taxon>
        <taxon>Sistotremastrales</taxon>
        <taxon>Sistotremastraceae</taxon>
        <taxon>Sistotremastrum</taxon>
    </lineage>
</organism>
<protein>
    <submittedName>
        <fullName evidence="2">Uncharacterized protein</fullName>
    </submittedName>
</protein>
<dbReference type="AlphaFoldDB" id="A0A166H2U7"/>